<evidence type="ECO:0000256" key="3">
    <source>
        <dbReference type="SAM" id="MobiDB-lite"/>
    </source>
</evidence>
<feature type="region of interest" description="Disordered" evidence="3">
    <location>
        <begin position="1"/>
        <end position="43"/>
    </location>
</feature>
<feature type="compositionally biased region" description="Basic and acidic residues" evidence="3">
    <location>
        <begin position="142"/>
        <end position="164"/>
    </location>
</feature>
<evidence type="ECO:0000259" key="4">
    <source>
        <dbReference type="Pfam" id="PF15477"/>
    </source>
</evidence>
<reference evidence="5 6" key="1">
    <citation type="submission" date="2015-10" db="EMBL/GenBank/DDBJ databases">
        <title>Full genome of DAOMC 229536 Phialocephala scopiformis, a fungal endophyte of spruce producing the potent anti-insectan compound rugulosin.</title>
        <authorList>
            <consortium name="DOE Joint Genome Institute"/>
            <person name="Walker A.K."/>
            <person name="Frasz S.L."/>
            <person name="Seifert K.A."/>
            <person name="Miller J.D."/>
            <person name="Mondo S.J."/>
            <person name="Labutti K."/>
            <person name="Lipzen A."/>
            <person name="Dockter R."/>
            <person name="Kennedy M."/>
            <person name="Grigoriev I.V."/>
            <person name="Spatafora J.W."/>
        </authorList>
    </citation>
    <scope>NUCLEOTIDE SEQUENCE [LARGE SCALE GENOMIC DNA]</scope>
    <source>
        <strain evidence="5 6">CBS 120377</strain>
    </source>
</reference>
<accession>A0A194X6Z8</accession>
<comment type="similarity">
    <text evidence="1">Belongs to the SMAP family.</text>
</comment>
<dbReference type="RefSeq" id="XP_018069932.1">
    <property type="nucleotide sequence ID" value="XM_018215253.1"/>
</dbReference>
<feature type="region of interest" description="Disordered" evidence="3">
    <location>
        <begin position="223"/>
        <end position="345"/>
    </location>
</feature>
<feature type="compositionally biased region" description="Basic residues" evidence="3">
    <location>
        <begin position="241"/>
        <end position="257"/>
    </location>
</feature>
<evidence type="ECO:0000256" key="1">
    <source>
        <dbReference type="ARBA" id="ARBA00006502"/>
    </source>
</evidence>
<keyword evidence="6" id="KW-1185">Reference proteome</keyword>
<gene>
    <name evidence="5" type="ORF">LY89DRAFT_686293</name>
</gene>
<feature type="compositionally biased region" description="Basic and acidic residues" evidence="3">
    <location>
        <begin position="516"/>
        <end position="541"/>
    </location>
</feature>
<dbReference type="KEGG" id="psco:LY89DRAFT_686293"/>
<dbReference type="EMBL" id="KQ947418">
    <property type="protein sequence ID" value="KUJ15577.1"/>
    <property type="molecule type" value="Genomic_DNA"/>
</dbReference>
<dbReference type="Proteomes" id="UP000070700">
    <property type="component" value="Unassembled WGS sequence"/>
</dbReference>
<feature type="compositionally biased region" description="Basic and acidic residues" evidence="3">
    <location>
        <begin position="371"/>
        <end position="407"/>
    </location>
</feature>
<feature type="compositionally biased region" description="Basic and acidic residues" evidence="3">
    <location>
        <begin position="266"/>
        <end position="283"/>
    </location>
</feature>
<evidence type="ECO:0000256" key="2">
    <source>
        <dbReference type="ARBA" id="ARBA00016161"/>
    </source>
</evidence>
<feature type="compositionally biased region" description="Basic residues" evidence="3">
    <location>
        <begin position="169"/>
        <end position="178"/>
    </location>
</feature>
<feature type="region of interest" description="Disordered" evidence="3">
    <location>
        <begin position="142"/>
        <end position="201"/>
    </location>
</feature>
<name>A0A194X6Z8_MOLSC</name>
<dbReference type="GeneID" id="28824979"/>
<feature type="region of interest" description="Disordered" evidence="3">
    <location>
        <begin position="359"/>
        <end position="635"/>
    </location>
</feature>
<dbReference type="InterPro" id="IPR026714">
    <property type="entry name" value="SMAP"/>
</dbReference>
<dbReference type="InParanoid" id="A0A194X6Z8"/>
<dbReference type="PANTHER" id="PTHR22175">
    <property type="entry name" value="SMALL ACIDIC PROTEIN-RELATED"/>
    <property type="match status" value="1"/>
</dbReference>
<proteinExistence type="inferred from homology"/>
<sequence>MDDSNANYIPLGIGNSRGFGTPQPRVTSLSGRPPKVIGETKEERKRIAREIRLAHKKAHKKEKADAKRARKLNGILHRRMTKNPEKYTKNKDRNRQRAIDLERQRIQYGAVHQCERLAAKHDPTGKMFNVGEVIVTPEGKVKSKEAIKREAEREAQQKAEKEAEALQPRNKRISKNQLKRQEMLKPKPVPPKPVIPEGITLPEGEENLVELFDITDQEIETRLKRQKSAKKQAAKDLRKIQKEKKKLNRAMKLRKKQCAYAGVTWDPERAKREIIGEMTKDAENESGSDSDSDSSDDKSDAEGETNGKATKEPKPEASSSDNSEPVQVPGEKKKKKLPEIQRPKLNLELIAKAEELERQRQQKKLLARQRRREERKRLAEAEERKKAEEARAAEEAQKAIVDESTEKKSKKKRKRSKDEDEDDEPEESSKKEKSHKKKKSKTGEVEANSEDVEVADDEPVKKKKKKSKTVDTEPADDNEDGPEKKKKKKRDRTETEVELTEAELEKQERKRKRKLEKLQESNDDKLDRQIAEREAKMKAEVEQNGDDTPNGAEHWNPDALSGDSARKDKFLRLLGAGKNGAEKSTDQSSSKKVKKSKDKNSVEEITKVQSELERQYEAGMKQKHDGGSKRRGLGA</sequence>
<dbReference type="PANTHER" id="PTHR22175:SF0">
    <property type="entry name" value="SMALL ACIDIC PROTEIN"/>
    <property type="match status" value="1"/>
</dbReference>
<feature type="compositionally biased region" description="Acidic residues" evidence="3">
    <location>
        <begin position="284"/>
        <end position="294"/>
    </location>
</feature>
<evidence type="ECO:0000313" key="5">
    <source>
        <dbReference type="EMBL" id="KUJ15577.1"/>
    </source>
</evidence>
<feature type="domain" description="Small acidic protein-like" evidence="4">
    <location>
        <begin position="555"/>
        <end position="634"/>
    </location>
</feature>
<dbReference type="InterPro" id="IPR028124">
    <property type="entry name" value="SMAP_dom"/>
</dbReference>
<evidence type="ECO:0000313" key="6">
    <source>
        <dbReference type="Proteomes" id="UP000070700"/>
    </source>
</evidence>
<protein>
    <recommendedName>
        <fullName evidence="2">Small acidic protein</fullName>
    </recommendedName>
</protein>
<dbReference type="OrthoDB" id="10066125at2759"/>
<feature type="compositionally biased region" description="Basic and acidic residues" evidence="3">
    <location>
        <begin position="598"/>
        <end position="628"/>
    </location>
</feature>
<dbReference type="Pfam" id="PF15477">
    <property type="entry name" value="SMAP"/>
    <property type="match status" value="1"/>
</dbReference>
<feature type="compositionally biased region" description="Acidic residues" evidence="3">
    <location>
        <begin position="447"/>
        <end position="457"/>
    </location>
</feature>
<organism evidence="5 6">
    <name type="scientific">Mollisia scopiformis</name>
    <name type="common">Conifer needle endophyte fungus</name>
    <name type="synonym">Phialocephala scopiformis</name>
    <dbReference type="NCBI Taxonomy" id="149040"/>
    <lineage>
        <taxon>Eukaryota</taxon>
        <taxon>Fungi</taxon>
        <taxon>Dikarya</taxon>
        <taxon>Ascomycota</taxon>
        <taxon>Pezizomycotina</taxon>
        <taxon>Leotiomycetes</taxon>
        <taxon>Helotiales</taxon>
        <taxon>Mollisiaceae</taxon>
        <taxon>Mollisia</taxon>
    </lineage>
</organism>
<dbReference type="AlphaFoldDB" id="A0A194X6Z8"/>
<feature type="compositionally biased region" description="Basic residues" evidence="3">
    <location>
        <begin position="361"/>
        <end position="370"/>
    </location>
</feature>